<keyword evidence="1" id="KW-0808">Transferase</keyword>
<keyword evidence="2" id="KW-1185">Reference proteome</keyword>
<protein>
    <submittedName>
        <fullName evidence="1">Membrane bound O-acyl transferase family-domain-containing protein</fullName>
    </submittedName>
</protein>
<name>A0ACC0D1D5_9PEZI</name>
<accession>A0ACC0D1D5</accession>
<reference evidence="1 2" key="1">
    <citation type="journal article" date="2022" name="New Phytol.">
        <title>Ecological generalism drives hyperdiversity of secondary metabolite gene clusters in xylarialean endophytes.</title>
        <authorList>
            <person name="Franco M.E.E."/>
            <person name="Wisecaver J.H."/>
            <person name="Arnold A.E."/>
            <person name="Ju Y.M."/>
            <person name="Slot J.C."/>
            <person name="Ahrendt S."/>
            <person name="Moore L.P."/>
            <person name="Eastman K.E."/>
            <person name="Scott K."/>
            <person name="Konkel Z."/>
            <person name="Mondo S.J."/>
            <person name="Kuo A."/>
            <person name="Hayes R.D."/>
            <person name="Haridas S."/>
            <person name="Andreopoulos B."/>
            <person name="Riley R."/>
            <person name="LaButti K."/>
            <person name="Pangilinan J."/>
            <person name="Lipzen A."/>
            <person name="Amirebrahimi M."/>
            <person name="Yan J."/>
            <person name="Adam C."/>
            <person name="Keymanesh K."/>
            <person name="Ng V."/>
            <person name="Louie K."/>
            <person name="Northen T."/>
            <person name="Drula E."/>
            <person name="Henrissat B."/>
            <person name="Hsieh H.M."/>
            <person name="Youens-Clark K."/>
            <person name="Lutzoni F."/>
            <person name="Miadlikowska J."/>
            <person name="Eastwood D.C."/>
            <person name="Hamelin R.C."/>
            <person name="Grigoriev I.V."/>
            <person name="U'Ren J.M."/>
        </authorList>
    </citation>
    <scope>NUCLEOTIDE SEQUENCE [LARGE SCALE GENOMIC DNA]</scope>
    <source>
        <strain evidence="1 2">ER1909</strain>
    </source>
</reference>
<evidence type="ECO:0000313" key="1">
    <source>
        <dbReference type="EMBL" id="KAI6086516.1"/>
    </source>
</evidence>
<evidence type="ECO:0000313" key="2">
    <source>
        <dbReference type="Proteomes" id="UP001497680"/>
    </source>
</evidence>
<proteinExistence type="predicted"/>
<gene>
    <name evidence="1" type="ORF">F4821DRAFT_238417</name>
</gene>
<organism evidence="1 2">
    <name type="scientific">Hypoxylon rubiginosum</name>
    <dbReference type="NCBI Taxonomy" id="110542"/>
    <lineage>
        <taxon>Eukaryota</taxon>
        <taxon>Fungi</taxon>
        <taxon>Dikarya</taxon>
        <taxon>Ascomycota</taxon>
        <taxon>Pezizomycotina</taxon>
        <taxon>Sordariomycetes</taxon>
        <taxon>Xylariomycetidae</taxon>
        <taxon>Xylariales</taxon>
        <taxon>Hypoxylaceae</taxon>
        <taxon>Hypoxylon</taxon>
    </lineage>
</organism>
<dbReference type="Proteomes" id="UP001497680">
    <property type="component" value="Unassembled WGS sequence"/>
</dbReference>
<dbReference type="EMBL" id="MU394315">
    <property type="protein sequence ID" value="KAI6086516.1"/>
    <property type="molecule type" value="Genomic_DNA"/>
</dbReference>
<sequence length="401" mass="45750">MLNQTAAAVHIALLAVQLLFLISPPFRGRRALCITTITGLAIATHFVGPPSDIAGDAQPFALLWPIYLGTLDKFLCARGDGPEDSYWRADRPAREARAMKPFSATKIRWAAALMFNTRGVRWNYEVKKLPPKPGMSRQRFLFWQTVDFVKLLLMSDLLLQLSERLFWTPADGTLKHADSKYLTISHPDWRWSFFKVLAFACGPYFFVNLQYVTASIVAVGLNLSRVEDWPPYFGNVSEVTTVRHFWGSFWHQTLRRSLTKATGFMVDFLSIPRGTNLSSYLQVWLAFAISGFMHAQSMLLLPHPSNITSAECTVGVMAFFLWQAAAITTEDFVQWLWKKLSGGLEVNPWVKRIIGYTWVIWSFWVSLPWAADVMMRTRLTEESFLGFSFLRSLVHRVPIPP</sequence>
<comment type="caution">
    <text evidence="1">The sequence shown here is derived from an EMBL/GenBank/DDBJ whole genome shotgun (WGS) entry which is preliminary data.</text>
</comment>